<accession>A0ABD0MZP5</accession>
<feature type="compositionally biased region" description="Basic residues" evidence="1">
    <location>
        <begin position="91"/>
        <end position="102"/>
    </location>
</feature>
<dbReference type="AlphaFoldDB" id="A0ABD0MZP5"/>
<keyword evidence="3" id="KW-1185">Reference proteome</keyword>
<dbReference type="EMBL" id="JAMKFB020000025">
    <property type="protein sequence ID" value="KAL0155414.1"/>
    <property type="molecule type" value="Genomic_DNA"/>
</dbReference>
<evidence type="ECO:0000313" key="2">
    <source>
        <dbReference type="EMBL" id="KAL0155414.1"/>
    </source>
</evidence>
<gene>
    <name evidence="2" type="ORF">M9458_049677</name>
</gene>
<evidence type="ECO:0000256" key="1">
    <source>
        <dbReference type="SAM" id="MobiDB-lite"/>
    </source>
</evidence>
<feature type="compositionally biased region" description="Polar residues" evidence="1">
    <location>
        <begin position="30"/>
        <end position="53"/>
    </location>
</feature>
<protein>
    <submittedName>
        <fullName evidence="2">Uncharacterized protein</fullName>
    </submittedName>
</protein>
<reference evidence="2 3" key="1">
    <citation type="submission" date="2024-05" db="EMBL/GenBank/DDBJ databases">
        <title>Genome sequencing and assembly of Indian major carp, Cirrhinus mrigala (Hamilton, 1822).</title>
        <authorList>
            <person name="Mohindra V."/>
            <person name="Chowdhury L.M."/>
            <person name="Lal K."/>
            <person name="Jena J.K."/>
        </authorList>
    </citation>
    <scope>NUCLEOTIDE SEQUENCE [LARGE SCALE GENOMIC DNA]</scope>
    <source>
        <strain evidence="2">CM1030</strain>
        <tissue evidence="2">Blood</tissue>
    </source>
</reference>
<sequence>MVEMAQKLGVALQAGENLYWSKQGKDSKTSQRTSQQPLGTNQALGQAIKSMQITAEPEADVSSAPSPPTVPPGEPEDEDEVEETAEPAKLKEKKSKQKAVAE</sequence>
<name>A0ABD0MZP5_CIRMR</name>
<feature type="compositionally biased region" description="Acidic residues" evidence="1">
    <location>
        <begin position="74"/>
        <end position="85"/>
    </location>
</feature>
<evidence type="ECO:0000313" key="3">
    <source>
        <dbReference type="Proteomes" id="UP001529510"/>
    </source>
</evidence>
<dbReference type="Proteomes" id="UP001529510">
    <property type="component" value="Unassembled WGS sequence"/>
</dbReference>
<comment type="caution">
    <text evidence="2">The sequence shown here is derived from an EMBL/GenBank/DDBJ whole genome shotgun (WGS) entry which is preliminary data.</text>
</comment>
<feature type="region of interest" description="Disordered" evidence="1">
    <location>
        <begin position="18"/>
        <end position="102"/>
    </location>
</feature>
<proteinExistence type="predicted"/>
<organism evidence="2 3">
    <name type="scientific">Cirrhinus mrigala</name>
    <name type="common">Mrigala</name>
    <dbReference type="NCBI Taxonomy" id="683832"/>
    <lineage>
        <taxon>Eukaryota</taxon>
        <taxon>Metazoa</taxon>
        <taxon>Chordata</taxon>
        <taxon>Craniata</taxon>
        <taxon>Vertebrata</taxon>
        <taxon>Euteleostomi</taxon>
        <taxon>Actinopterygii</taxon>
        <taxon>Neopterygii</taxon>
        <taxon>Teleostei</taxon>
        <taxon>Ostariophysi</taxon>
        <taxon>Cypriniformes</taxon>
        <taxon>Cyprinidae</taxon>
        <taxon>Labeoninae</taxon>
        <taxon>Labeonini</taxon>
        <taxon>Cirrhinus</taxon>
    </lineage>
</organism>